<dbReference type="CDD" id="cd16329">
    <property type="entry name" value="LolA_like"/>
    <property type="match status" value="1"/>
</dbReference>
<name>A0A3N0VH78_9GAMM</name>
<protein>
    <submittedName>
        <fullName evidence="3">Outer membrane lipoprotein-sorting protein</fullName>
    </submittedName>
</protein>
<evidence type="ECO:0000313" key="4">
    <source>
        <dbReference type="Proteomes" id="UP000282106"/>
    </source>
</evidence>
<feature type="signal peptide" evidence="1">
    <location>
        <begin position="1"/>
        <end position="18"/>
    </location>
</feature>
<feature type="chain" id="PRO_5018138849" evidence="1">
    <location>
        <begin position="19"/>
        <end position="261"/>
    </location>
</feature>
<dbReference type="Proteomes" id="UP000282106">
    <property type="component" value="Unassembled WGS sequence"/>
</dbReference>
<accession>A0A3N0VH78</accession>
<comment type="caution">
    <text evidence="3">The sequence shown here is derived from an EMBL/GenBank/DDBJ whole genome shotgun (WGS) entry which is preliminary data.</text>
</comment>
<evidence type="ECO:0000259" key="2">
    <source>
        <dbReference type="Pfam" id="PF17131"/>
    </source>
</evidence>
<dbReference type="RefSeq" id="WP_123211146.1">
    <property type="nucleotide sequence ID" value="NZ_RJVO01000002.1"/>
</dbReference>
<dbReference type="InterPro" id="IPR033399">
    <property type="entry name" value="TP_0789-like"/>
</dbReference>
<dbReference type="InParanoid" id="A0A3N0VH78"/>
<dbReference type="Pfam" id="PF17131">
    <property type="entry name" value="LolA_like"/>
    <property type="match status" value="1"/>
</dbReference>
<dbReference type="Gene3D" id="2.50.20.10">
    <property type="entry name" value="Lipoprotein localisation LolA/LolB/LppX"/>
    <property type="match status" value="1"/>
</dbReference>
<evidence type="ECO:0000313" key="3">
    <source>
        <dbReference type="EMBL" id="ROH92103.1"/>
    </source>
</evidence>
<keyword evidence="4" id="KW-1185">Reference proteome</keyword>
<organism evidence="3 4">
    <name type="scientific">Stagnimonas aquatica</name>
    <dbReference type="NCBI Taxonomy" id="2689987"/>
    <lineage>
        <taxon>Bacteria</taxon>
        <taxon>Pseudomonadati</taxon>
        <taxon>Pseudomonadota</taxon>
        <taxon>Gammaproteobacteria</taxon>
        <taxon>Nevskiales</taxon>
        <taxon>Nevskiaceae</taxon>
        <taxon>Stagnimonas</taxon>
    </lineage>
</organism>
<gene>
    <name evidence="3" type="ORF">ED208_06970</name>
</gene>
<sequence>MKFLATILALGLMGTAQAQTSADSVLDCMRANLPPSLRIQDIELTTTDRSGASRVLKGRVYGQQEKSASGNQVRAMLRVTAPDNLAGASFLIREARQYADEGLYVWLPSVRRVRRVSGEFADGALLGTDFSYNDFKQLQSAFGGFSAAQLDPETVAQRPAWVLSFKPVPDVKSAYTEVRTWVDQKTCVPLKTDFYEAGKLRKQLSVSVEAIKRIDNYWYPAIVEMSDLQSGSRSTLRVLGVQPDDKLASRHFNPKLFYMPG</sequence>
<keyword evidence="1" id="KW-0732">Signal</keyword>
<reference evidence="3 4" key="1">
    <citation type="submission" date="2018-10" db="EMBL/GenBank/DDBJ databases">
        <authorList>
            <person name="Chen W.-M."/>
        </authorList>
    </citation>
    <scope>NUCLEOTIDE SEQUENCE [LARGE SCALE GENOMIC DNA]</scope>
    <source>
        <strain evidence="3 4">THS-13</strain>
    </source>
</reference>
<feature type="domain" description="Uncharacterized protein TP-0789" evidence="2">
    <location>
        <begin position="73"/>
        <end position="254"/>
    </location>
</feature>
<proteinExistence type="predicted"/>
<evidence type="ECO:0000256" key="1">
    <source>
        <dbReference type="SAM" id="SignalP"/>
    </source>
</evidence>
<keyword evidence="3" id="KW-0449">Lipoprotein</keyword>
<dbReference type="EMBL" id="RJVO01000002">
    <property type="protein sequence ID" value="ROH92103.1"/>
    <property type="molecule type" value="Genomic_DNA"/>
</dbReference>
<dbReference type="AlphaFoldDB" id="A0A3N0VH78"/>